<dbReference type="Gene3D" id="2.60.40.150">
    <property type="entry name" value="C2 domain"/>
    <property type="match status" value="1"/>
</dbReference>
<proteinExistence type="predicted"/>
<name>A0ABR3AKQ4_PHYBL</name>
<protein>
    <recommendedName>
        <fullName evidence="3">Arrestin-like N-terminal domain-containing protein</fullName>
    </recommendedName>
</protein>
<evidence type="ECO:0000313" key="1">
    <source>
        <dbReference type="EMBL" id="KAL0076302.1"/>
    </source>
</evidence>
<gene>
    <name evidence="1" type="ORF">J3Q64DRAFT_1772891</name>
</gene>
<accession>A0ABR3AKQ4</accession>
<reference evidence="1 2" key="1">
    <citation type="submission" date="2024-04" db="EMBL/GenBank/DDBJ databases">
        <title>Symmetric and asymmetric DNA N6-adenine methylation regulates different biological responses in Mucorales.</title>
        <authorList>
            <consortium name="Lawrence Berkeley National Laboratory"/>
            <person name="Lax C."/>
            <person name="Mondo S.J."/>
            <person name="Osorio-Concepcion M."/>
            <person name="Muszewska A."/>
            <person name="Corrochano-Luque M."/>
            <person name="Gutierrez G."/>
            <person name="Riley R."/>
            <person name="Lipzen A."/>
            <person name="Guo J."/>
            <person name="Hundley H."/>
            <person name="Amirebrahimi M."/>
            <person name="Ng V."/>
            <person name="Lorenzo-Gutierrez D."/>
            <person name="Binder U."/>
            <person name="Yang J."/>
            <person name="Song Y."/>
            <person name="Canovas D."/>
            <person name="Navarro E."/>
            <person name="Freitag M."/>
            <person name="Gabaldon T."/>
            <person name="Grigoriev I.V."/>
            <person name="Corrochano L.M."/>
            <person name="Nicolas F.E."/>
            <person name="Garre V."/>
        </authorList>
    </citation>
    <scope>NUCLEOTIDE SEQUENCE [LARGE SCALE GENOMIC DNA]</scope>
    <source>
        <strain evidence="1 2">L51</strain>
    </source>
</reference>
<dbReference type="InterPro" id="IPR035892">
    <property type="entry name" value="C2_domain_sf"/>
</dbReference>
<comment type="caution">
    <text evidence="1">The sequence shown here is derived from an EMBL/GenBank/DDBJ whole genome shotgun (WGS) entry which is preliminary data.</text>
</comment>
<evidence type="ECO:0000313" key="2">
    <source>
        <dbReference type="Proteomes" id="UP001448207"/>
    </source>
</evidence>
<dbReference type="EMBL" id="JBCLYO010000032">
    <property type="protein sequence ID" value="KAL0076302.1"/>
    <property type="molecule type" value="Genomic_DNA"/>
</dbReference>
<keyword evidence="2" id="KW-1185">Reference proteome</keyword>
<sequence>MAVHLTESCEFAVLVAIEDGRGFISDLDRDLLIYSRIRLPLPPSIDDLLLADNLIAARPVPCTAEPSWRTTFVYFVSLKMLRRLRERCTPVVLELSYYSEDSTKIPIGNIQITMDTARLVVMRNGRREPAQVHDYVVDKGNWHTVGKERAQIKAGLFIVDIPSTSDVDHFKGMNNFKPSWTSRRPVAPNPLGFELCSVSDHLSMPSMSGSEDKPALVQHIGHGTGHYTLECRILQARHLASVLQAKGQIRRLSFHFSFGGRRVVQTIEQSGHDNWPVKNHDTSWLLSGSLEDILVWLECTVKVYLVAEYNDGRTVSHARAKVCLGKRQERVVEQSFLIYDRLHPHEICISPSKQLAQIVVRSGLTQGWDESFHGSDDTLVHQITPFKK</sequence>
<dbReference type="Proteomes" id="UP001448207">
    <property type="component" value="Unassembled WGS sequence"/>
</dbReference>
<evidence type="ECO:0008006" key="3">
    <source>
        <dbReference type="Google" id="ProtNLM"/>
    </source>
</evidence>
<organism evidence="1 2">
    <name type="scientific">Phycomyces blakesleeanus</name>
    <dbReference type="NCBI Taxonomy" id="4837"/>
    <lineage>
        <taxon>Eukaryota</taxon>
        <taxon>Fungi</taxon>
        <taxon>Fungi incertae sedis</taxon>
        <taxon>Mucoromycota</taxon>
        <taxon>Mucoromycotina</taxon>
        <taxon>Mucoromycetes</taxon>
        <taxon>Mucorales</taxon>
        <taxon>Phycomycetaceae</taxon>
        <taxon>Phycomyces</taxon>
    </lineage>
</organism>